<keyword evidence="2" id="KW-0808">Transferase</keyword>
<feature type="transmembrane region" description="Helical" evidence="3">
    <location>
        <begin position="833"/>
        <end position="852"/>
    </location>
</feature>
<sequence>MIYYIVIAALILSFIPALALLERRHRFAMAVRADEEEVRRNAAELALEMTARDRTGVGLPLYATIRKIRRAYRLVCKRADEDLLECEKRLYENGASLLARMHIRSLYALDALPRSKGRIRVVALARLLLSLNAWELDGEKFGAGVKTFNKYAPLDNEEVFALPAAAEYVLLRRLSAMCERMIEIDRSRRYASKDKIYSSRRENLLGYAYFRKISGQDAQNEYSRVGAEKVEITFGAALTEINMTIAQCLKSFKSVGEILTAQRLLSFSVTDERMSEEETYRAMDDASRMAYTAAVAKTAKLARVSERAAAEKALQLGAREEVHFGKFLFEERARLIRALKGKPDEIRSDGGKARAALHFSAIFVFAALFAVIAAVLMPTAGLAAAAFFLVFVAAQRPIDYLLARIASRFLPSRPVPRLKLESIPEKGRTIAAVSVLVKDVEQANSALDGLIALKSGNDEENAAFVLLADLPESASETQTEDENIVRALKRAEGLERVFVLVRRRSKCGKIWRGRERKRGAIEDMNALLLGGGSENFLYMSAVPETPEYVVLLDADSIIAPGGIKRAVAAMMHPLAASVDLMAFTCRYKVSTVITLHGRAFLNESGEERYCASDDFYYDLCGRSVFCGKGIYRLKSFSEKLRGALPEGRVLSHDIAEGALTHTASAGECVYEDVPPTYAADVSRKRRWQRGDLLLLPLAFSSRAIHPLYRGVVLRNFFEILRPCALLAAVIAALCLKEVALLIVFALLVFAMPLARAGFELDSAGNGVRYRYALRGALSAIGGAFAEIFSLPAEAAGSITVMAKTIRKLIFGGDLLEWKTFAVSMRERPARAHIAAILPALLLCALLSATAVVSLAAPVYAAACALYMCLLALGGIKVGKAKKLDKEDKDILRSIAMRTYAYFAEMRERSTYITDNLAFEPRTRSAKMTSPTDIGMAMLAHVCACECGVISEAEATVRLEEDIAKAKKLKKWRGNLYNWYDTDGKVLSPRFVSSVDSGNFLACLICVRAFLKNAGADTQKVSALIENTRLEALVDESCGRLYIGYNEEDNRFVGHYDMLASEARTAAYIVSCRLNDTRVWLGAKREMIARKGNMLVAWAGTAFEYLMPQLFFPDAPYAFISSSCKKASLIMSKKKESGVFGKSESGCYEFDDCGNYVYKQFGESCLSLTTGTDGRVISPYASALMLRYIKHRAVVNLQKLKKRGVYAKFGFCEALDLNVGKAVGAFMTHHQGMILAAITNELKEDVLQKLFCSDPLIKGGMSMLEEKTPRGRCSALPVKERKYEKAKGLDFFAKYDVYDGEHVAIIGEGRCSAVLDECGGGYTIYGGETVSRRRRIRSLPDGGFFVIREQKETFSPTFFPLKDANCRYTFEYSCQKVKYDNLSKDCSLEVMMLPGMDGELRKLTITNKSDSVKSYLVTYSERIAFASEEEYLSHPVYADMFVSAFSERETLFLKKSSKSRGGDKFCAAMMTGVKGISLSGNARKEDGSEISSSLGSVLYPEIRICGRVDISPQKSAQIYLMKAFSSDLSLLKKNVFDIDKEGFFGYCEKFADMPTLRTWKYRGDIATNMLIDKIAPQLLYPTENAQNIQFVRYSSGEKCLLIDYEKDFYLLESAIFAALYLNLCGLKCSLYVVIDRSDKDFSQKSERVTKGKAGDISSLGIVHIIDNFECKNRFGAFTPLSKALSSKSQSAFSISDGSAESRQDAPDSKEPRAVCEHIEKPPKMIVSGCGYFTGGGYVVDKPCKLPYSNVIAGDKGGFVLTQNGGGFTFFDNSCENKATFWSADPVEDTPSERLFAVIDGKRLRVNKLDPGGYVLHGRGQSVFCGRAEGVSYRLTLGLIRRGEGKVYRLRLQNREKFSRSVTLELFLLLQLSRVYEPFSVKISPFKEGLKAVNVLTGNAAFVKCLGGCEVVCRKDVAKVKGKKRSCGAYAPCAELRKNISLCAEGSLEIYFLICSSEEVFDECNEENIGYMIEEGLKTFEFESGVELFGVPEEERALMRALPYQVYSSRLKGRCGFYQAGGAIGFRDQLQDCLAHIYADEKFVADMIADCAAHQYEEGDVMHWWHPPMLGVRTRIVDDRLFLGYVTAEYIRHTGDKSILERKIPYLCSKPLSRGEDSRMEQGRESAEKGSLLEHILRAIDSACELGEHSLVKIGGGDWNDALNEIGSKGRGESVWLSEFAYDVIMKTAPYIPAEKRGRYLDLADKLKRGINAAFFDGRYARAFTDEGVWLGREDSPCCKIDIISQAWAVIARVAEGEKARSALESAKTLIDERSGVVRLLAPAFDKQNYCGYISAYPEGVRENGGQYTHAAVWLFKAFCLLGDVEYARKLARMLDPIYACQGEGNARYKGEPYVIAADVYYAPEIKGRMGWSWYTGSAAWYFKTYLEDYIGFRIENGAIECKRPLAADAEKIVVLYRRGKAVFNVRFAFDEEEGVRENGINMRGVRIDTKRPPGEYELTFLFKKDE</sequence>
<keyword evidence="1" id="KW-0328">Glycosyltransferase</keyword>
<feature type="domain" description="Glycosyl hydrolase 94 catalytic" evidence="6">
    <location>
        <begin position="2001"/>
        <end position="2387"/>
    </location>
</feature>
<feature type="domain" description="Glycosyl hydrolase 94 supersandwich" evidence="4">
    <location>
        <begin position="1301"/>
        <end position="1474"/>
    </location>
</feature>
<evidence type="ECO:0000259" key="6">
    <source>
        <dbReference type="Pfam" id="PF17167"/>
    </source>
</evidence>
<dbReference type="Gene3D" id="2.70.98.40">
    <property type="entry name" value="Glycoside hydrolase, family 65, N-terminal domain"/>
    <property type="match status" value="2"/>
</dbReference>
<feature type="transmembrane region" description="Helical" evidence="3">
    <location>
        <begin position="724"/>
        <end position="750"/>
    </location>
</feature>
<dbReference type="InterPro" id="IPR052047">
    <property type="entry name" value="GH94_Enzymes"/>
</dbReference>
<accession>A0A9D1MKF7</accession>
<evidence type="ECO:0000256" key="2">
    <source>
        <dbReference type="ARBA" id="ARBA00022679"/>
    </source>
</evidence>
<reference evidence="7" key="1">
    <citation type="submission" date="2020-10" db="EMBL/GenBank/DDBJ databases">
        <authorList>
            <person name="Gilroy R."/>
        </authorList>
    </citation>
    <scope>NUCLEOTIDE SEQUENCE</scope>
    <source>
        <strain evidence="7">9366</strain>
    </source>
</reference>
<dbReference type="InterPro" id="IPR019282">
    <property type="entry name" value="Glycoamylase-like_cons_dom"/>
</dbReference>
<dbReference type="InterPro" id="IPR010383">
    <property type="entry name" value="Glyco_hydrolase_94_b-supersand"/>
</dbReference>
<evidence type="ECO:0000259" key="5">
    <source>
        <dbReference type="Pfam" id="PF10091"/>
    </source>
</evidence>
<dbReference type="SUPFAM" id="SSF48208">
    <property type="entry name" value="Six-hairpin glycosidases"/>
    <property type="match status" value="1"/>
</dbReference>
<dbReference type="Pfam" id="PF06165">
    <property type="entry name" value="GH94_b-supersand"/>
    <property type="match status" value="2"/>
</dbReference>
<dbReference type="SMART" id="SM01068">
    <property type="entry name" value="CBM_X"/>
    <property type="match status" value="1"/>
</dbReference>
<gene>
    <name evidence="7" type="ORF">IAB07_00270</name>
</gene>
<dbReference type="InterPro" id="IPR033432">
    <property type="entry name" value="GH94_catalytic"/>
</dbReference>
<feature type="domain" description="Glycoamylase-like" evidence="5">
    <location>
        <begin position="1157"/>
        <end position="1252"/>
    </location>
</feature>
<evidence type="ECO:0000313" key="7">
    <source>
        <dbReference type="EMBL" id="HIU62188.1"/>
    </source>
</evidence>
<dbReference type="Pfam" id="PF17167">
    <property type="entry name" value="Glyco_hydro_94"/>
    <property type="match status" value="1"/>
</dbReference>
<dbReference type="GO" id="GO:0030246">
    <property type="term" value="F:carbohydrate binding"/>
    <property type="evidence" value="ECO:0007669"/>
    <property type="project" value="InterPro"/>
</dbReference>
<dbReference type="InterPro" id="IPR008928">
    <property type="entry name" value="6-hairpin_glycosidase_sf"/>
</dbReference>
<feature type="transmembrane region" description="Helical" evidence="3">
    <location>
        <begin position="1093"/>
        <end position="1111"/>
    </location>
</feature>
<evidence type="ECO:0000256" key="3">
    <source>
        <dbReference type="SAM" id="Phobius"/>
    </source>
</evidence>
<dbReference type="GO" id="GO:0016757">
    <property type="term" value="F:glycosyltransferase activity"/>
    <property type="evidence" value="ECO:0007669"/>
    <property type="project" value="UniProtKB-KW"/>
</dbReference>
<keyword evidence="3" id="KW-1133">Transmembrane helix</keyword>
<feature type="transmembrane region" description="Helical" evidence="3">
    <location>
        <begin position="858"/>
        <end position="878"/>
    </location>
</feature>
<dbReference type="EMBL" id="DVNJ01000001">
    <property type="protein sequence ID" value="HIU62188.1"/>
    <property type="molecule type" value="Genomic_DNA"/>
</dbReference>
<keyword evidence="3" id="KW-0472">Membrane</keyword>
<reference evidence="7" key="2">
    <citation type="journal article" date="2021" name="PeerJ">
        <title>Extensive microbial diversity within the chicken gut microbiome revealed by metagenomics and culture.</title>
        <authorList>
            <person name="Gilroy R."/>
            <person name="Ravi A."/>
            <person name="Getino M."/>
            <person name="Pursley I."/>
            <person name="Horton D.L."/>
            <person name="Alikhan N.F."/>
            <person name="Baker D."/>
            <person name="Gharbi K."/>
            <person name="Hall N."/>
            <person name="Watson M."/>
            <person name="Adriaenssens E.M."/>
            <person name="Foster-Nyarko E."/>
            <person name="Jarju S."/>
            <person name="Secka A."/>
            <person name="Antonio M."/>
            <person name="Oren A."/>
            <person name="Chaudhuri R.R."/>
            <person name="La Ragione R."/>
            <person name="Hildebrand F."/>
            <person name="Pallen M.J."/>
        </authorList>
    </citation>
    <scope>NUCLEOTIDE SEQUENCE</scope>
    <source>
        <strain evidence="7">9366</strain>
    </source>
</reference>
<comment type="caution">
    <text evidence="7">The sequence shown here is derived from an EMBL/GenBank/DDBJ whole genome shotgun (WGS) entry which is preliminary data.</text>
</comment>
<proteinExistence type="predicted"/>
<evidence type="ECO:0008006" key="9">
    <source>
        <dbReference type="Google" id="ProtNLM"/>
    </source>
</evidence>
<dbReference type="InterPro" id="IPR037018">
    <property type="entry name" value="GH65_N"/>
</dbReference>
<organism evidence="7 8">
    <name type="scientific">Candidatus Caccalectryoclostridium excrementigallinarum</name>
    <dbReference type="NCBI Taxonomy" id="2840710"/>
    <lineage>
        <taxon>Bacteria</taxon>
        <taxon>Bacillati</taxon>
        <taxon>Bacillota</taxon>
        <taxon>Clostridia</taxon>
        <taxon>Christensenellales</taxon>
        <taxon>Christensenellaceae</taxon>
        <taxon>Christensenellaceae incertae sedis</taxon>
        <taxon>Candidatus Caccalectryoclostridium</taxon>
    </lineage>
</organism>
<feature type="transmembrane region" description="Helical" evidence="3">
    <location>
        <begin position="361"/>
        <end position="394"/>
    </location>
</feature>
<evidence type="ECO:0000259" key="4">
    <source>
        <dbReference type="Pfam" id="PF06165"/>
    </source>
</evidence>
<dbReference type="Gene3D" id="1.50.10.140">
    <property type="match status" value="1"/>
</dbReference>
<keyword evidence="3" id="KW-0812">Transmembrane</keyword>
<name>A0A9D1MKF7_9FIRM</name>
<dbReference type="PANTHER" id="PTHR37469:SF2">
    <property type="entry name" value="CELLOBIONIC ACID PHOSPHORYLASE"/>
    <property type="match status" value="1"/>
</dbReference>
<dbReference type="SUPFAM" id="SSF74650">
    <property type="entry name" value="Galactose mutarotase-like"/>
    <property type="match status" value="2"/>
</dbReference>
<dbReference type="GO" id="GO:0005975">
    <property type="term" value="P:carbohydrate metabolic process"/>
    <property type="evidence" value="ECO:0007669"/>
    <property type="project" value="InterPro"/>
</dbReference>
<evidence type="ECO:0000313" key="8">
    <source>
        <dbReference type="Proteomes" id="UP000824145"/>
    </source>
</evidence>
<dbReference type="Gene3D" id="1.50.10.10">
    <property type="match status" value="1"/>
</dbReference>
<dbReference type="InterPro" id="IPR011013">
    <property type="entry name" value="Gal_mutarotase_sf_dom"/>
</dbReference>
<dbReference type="PANTHER" id="PTHR37469">
    <property type="entry name" value="CELLOBIONIC ACID PHOSPHORYLASE-RELATED"/>
    <property type="match status" value="1"/>
</dbReference>
<dbReference type="Pfam" id="PF10091">
    <property type="entry name" value="Glycoamylase"/>
    <property type="match status" value="1"/>
</dbReference>
<dbReference type="InterPro" id="IPR012341">
    <property type="entry name" value="6hp_glycosidase-like_sf"/>
</dbReference>
<dbReference type="Proteomes" id="UP000824145">
    <property type="component" value="Unassembled WGS sequence"/>
</dbReference>
<feature type="domain" description="Glycosyl hydrolase 94 supersandwich" evidence="4">
    <location>
        <begin position="1743"/>
        <end position="1862"/>
    </location>
</feature>
<protein>
    <recommendedName>
        <fullName evidence="9">Carbohydrate binding domain-containing protein</fullName>
    </recommendedName>
</protein>
<evidence type="ECO:0000256" key="1">
    <source>
        <dbReference type="ARBA" id="ARBA00022676"/>
    </source>
</evidence>